<dbReference type="SUPFAM" id="SSF74924">
    <property type="entry name" value="Cap-Gly domain"/>
    <property type="match status" value="1"/>
</dbReference>
<dbReference type="PROSITE" id="PS00845">
    <property type="entry name" value="CAP_GLY_1"/>
    <property type="match status" value="1"/>
</dbReference>
<proteinExistence type="predicted"/>
<reference evidence="4" key="1">
    <citation type="submission" date="2016-02" db="EMBL/GenBank/DDBJ databases">
        <title>Comparative genomics of biotechnologically important yeasts.</title>
        <authorList>
            <consortium name="DOE Joint Genome Institute"/>
            <person name="Riley R."/>
            <person name="Haridas S."/>
            <person name="Wolfe K.H."/>
            <person name="Lopes M.R."/>
            <person name="Hittinger C.T."/>
            <person name="Goker M."/>
            <person name="Salamov A."/>
            <person name="Wisecaver J."/>
            <person name="Long T.M."/>
            <person name="Aerts A.L."/>
            <person name="Barry K."/>
            <person name="Choi C."/>
            <person name="Clum A."/>
            <person name="Coughlan A.Y."/>
            <person name="Deshpande S."/>
            <person name="Douglass A.P."/>
            <person name="Hanson S.J."/>
            <person name="Klenk H.-P."/>
            <person name="Labutti K."/>
            <person name="Lapidus A."/>
            <person name="Lindquist E."/>
            <person name="Lipzen A."/>
            <person name="Meier-Kolthoff J.P."/>
            <person name="Ohm R.A."/>
            <person name="Otillar R.P."/>
            <person name="Pangilinan J."/>
            <person name="Peng Y."/>
            <person name="Rokas A."/>
            <person name="Rosa C.A."/>
            <person name="Scheuner C."/>
            <person name="Sibirny A.A."/>
            <person name="Slot J.C."/>
            <person name="Stielow J.B."/>
            <person name="Sun H."/>
            <person name="Kurtzman C.P."/>
            <person name="Blackwell M."/>
            <person name="Jeffries T.W."/>
            <person name="Grigoriev I.V."/>
        </authorList>
    </citation>
    <scope>NUCLEOTIDE SEQUENCE [LARGE SCALE GENOMIC DNA]</scope>
    <source>
        <strain evidence="4">NRRL Y-17796</strain>
    </source>
</reference>
<evidence type="ECO:0000313" key="4">
    <source>
        <dbReference type="Proteomes" id="UP000095023"/>
    </source>
</evidence>
<evidence type="ECO:0000313" key="3">
    <source>
        <dbReference type="EMBL" id="ODV88418.1"/>
    </source>
</evidence>
<gene>
    <name evidence="3" type="ORF">CANCADRAFT_4555</name>
</gene>
<dbReference type="Pfam" id="PF01302">
    <property type="entry name" value="CAP_GLY"/>
    <property type="match status" value="1"/>
</dbReference>
<keyword evidence="4" id="KW-1185">Reference proteome</keyword>
<dbReference type="Gene3D" id="2.30.30.190">
    <property type="entry name" value="CAP Gly-rich-like domain"/>
    <property type="match status" value="1"/>
</dbReference>
<dbReference type="AlphaFoldDB" id="A0A1E4T9U0"/>
<dbReference type="InterPro" id="IPR000938">
    <property type="entry name" value="CAP-Gly_domain"/>
</dbReference>
<dbReference type="EMBL" id="KV453844">
    <property type="protein sequence ID" value="ODV88418.1"/>
    <property type="molecule type" value="Genomic_DNA"/>
</dbReference>
<feature type="coiled-coil region" evidence="1">
    <location>
        <begin position="560"/>
        <end position="664"/>
    </location>
</feature>
<dbReference type="OrthoDB" id="2130750at2759"/>
<feature type="domain" description="CAP-Gly" evidence="2">
    <location>
        <begin position="20"/>
        <end position="62"/>
    </location>
</feature>
<sequence>MSVGDTVQTKFGPGQVRFEGTTQFAPGTWIGVELRTADGKNDGSVAGVRYFDCRPGYGVFLRPSALLPTAPQSSGSSGSSAAKFEHLRSDFIQLQKEYKDLQRTVQQLEEQLESTALDKEVAEETCELQSTEIESLQTQLLALESQLNTRFDADGADISKLQIALVTLRDELQRTTTDYQQVEADLAQAKSSLNALQLENSAIKDKLAAVDEANQELVAQADAVRDSSAIIDDLSAKNASMLAQIEALQASVSELEELRELNEQLDADHAATESSLRQEISSLQVEVTESRNAVEKLVQSIKERDDTIKKQKDLIVQLKAAAASQDSSISTVKTSSVDEITMRQIKVLEKRVAVVKEATALLKKSLELHNAHVDLVLPLVPEEFRSLYLSAALQFKFDYLAKTLRSLLKMVILYRNEQQSAEVVGDLAYLYLGMKVCSQTMSDSAVLEERLALLDREVTLFQSVLCEYTDENSIFPPTLANLRKIVDEVDKENVLGGFAATKTAFEKLYKYEETSILIQFIEKMENNYGLPSGIAVGANKQLLEDLVPIQTAGPLLRSEISNAQKELQAENDRKTMIETKNQKISSELINQEKKVRDLEFQLSALKERGKAYEDIQDKVEHLEQQIADQRAELVESQKEKEVMAKQMQDMMRQQEEDAAKLAEELRADAKPLEENQELKEWIGSLEQAIRVLGRNSTTHLAEETASKLKINTDRVSRSLSDDETNQLQRFKALRIAHKVMASLVCVSPPSKVRKRKRMGLEYESLNRGSMVDDIHKRPRPQYYSGAAAVVPIAMENASGMALKWMAINRVLRPFRVQVGTSSEDCTDTCVRRISDLFNDNDNNENCKVSAILFEGPILARYRAQLSKTSEELRRICRTAVVSSNAFADWCLPDVLLVHDSSVAELRSSLGVLDPLGGGKLAVDSVVILDHRNPDSQRYTGAAAVH</sequence>
<accession>A0A1E4T9U0</accession>
<name>A0A1E4T9U0_9ASCO</name>
<dbReference type="PANTHER" id="PTHR18916">
    <property type="entry name" value="DYNACTIN 1-RELATED MICROTUBULE-BINDING"/>
    <property type="match status" value="1"/>
</dbReference>
<evidence type="ECO:0000256" key="1">
    <source>
        <dbReference type="SAM" id="Coils"/>
    </source>
</evidence>
<dbReference type="SMART" id="SM01052">
    <property type="entry name" value="CAP_GLY"/>
    <property type="match status" value="1"/>
</dbReference>
<dbReference type="InterPro" id="IPR036859">
    <property type="entry name" value="CAP-Gly_dom_sf"/>
</dbReference>
<dbReference type="PROSITE" id="PS50245">
    <property type="entry name" value="CAP_GLY_2"/>
    <property type="match status" value="1"/>
</dbReference>
<evidence type="ECO:0000259" key="2">
    <source>
        <dbReference type="PROSITE" id="PS50245"/>
    </source>
</evidence>
<feature type="coiled-coil region" evidence="1">
    <location>
        <begin position="84"/>
        <end position="275"/>
    </location>
</feature>
<protein>
    <recommendedName>
        <fullName evidence="2">CAP-Gly domain-containing protein</fullName>
    </recommendedName>
</protein>
<dbReference type="Proteomes" id="UP000095023">
    <property type="component" value="Unassembled WGS sequence"/>
</dbReference>
<keyword evidence="1" id="KW-0175">Coiled coil</keyword>
<organism evidence="3 4">
    <name type="scientific">Tortispora caseinolytica NRRL Y-17796</name>
    <dbReference type="NCBI Taxonomy" id="767744"/>
    <lineage>
        <taxon>Eukaryota</taxon>
        <taxon>Fungi</taxon>
        <taxon>Dikarya</taxon>
        <taxon>Ascomycota</taxon>
        <taxon>Saccharomycotina</taxon>
        <taxon>Trigonopsidomycetes</taxon>
        <taxon>Trigonopsidales</taxon>
        <taxon>Trigonopsidaceae</taxon>
        <taxon>Tortispora</taxon>
    </lineage>
</organism>